<keyword evidence="2" id="KW-0472">Membrane</keyword>
<comment type="subcellular location">
    <subcellularLocation>
        <location evidence="1">Membrane</location>
    </subcellularLocation>
</comment>
<dbReference type="Pfam" id="PF00144">
    <property type="entry name" value="Beta-lactamase"/>
    <property type="match status" value="1"/>
</dbReference>
<dbReference type="EMBL" id="VUNQ01000003">
    <property type="protein sequence ID" value="MSU00351.1"/>
    <property type="molecule type" value="Genomic_DNA"/>
</dbReference>
<evidence type="ECO:0000259" key="5">
    <source>
        <dbReference type="Pfam" id="PF11954"/>
    </source>
</evidence>
<dbReference type="InterPro" id="IPR012338">
    <property type="entry name" value="Beta-lactam/transpept-like"/>
</dbReference>
<organism evidence="6 7">
    <name type="scientific">Tissierella pigra</name>
    <dbReference type="NCBI Taxonomy" id="2607614"/>
    <lineage>
        <taxon>Bacteria</taxon>
        <taxon>Bacillati</taxon>
        <taxon>Bacillota</taxon>
        <taxon>Tissierellia</taxon>
        <taxon>Tissierellales</taxon>
        <taxon>Tissierellaceae</taxon>
        <taxon>Tissierella</taxon>
    </lineage>
</organism>
<evidence type="ECO:0000313" key="7">
    <source>
        <dbReference type="Proteomes" id="UP000469523"/>
    </source>
</evidence>
<protein>
    <submittedName>
        <fullName evidence="6">Serine hydrolase</fullName>
    </submittedName>
</protein>
<evidence type="ECO:0000259" key="4">
    <source>
        <dbReference type="Pfam" id="PF07833"/>
    </source>
</evidence>
<evidence type="ECO:0000259" key="3">
    <source>
        <dbReference type="Pfam" id="PF00144"/>
    </source>
</evidence>
<dbReference type="Gene3D" id="3.40.710.10">
    <property type="entry name" value="DD-peptidase/beta-lactamase superfamily"/>
    <property type="match status" value="1"/>
</dbReference>
<accession>A0A6N7XE65</accession>
<dbReference type="Proteomes" id="UP000469523">
    <property type="component" value="Unassembled WGS sequence"/>
</dbReference>
<dbReference type="InterPro" id="IPR012854">
    <property type="entry name" value="Cu_amine_oxidase-like_N"/>
</dbReference>
<feature type="domain" description="Beta-lactamase-related" evidence="3">
    <location>
        <begin position="182"/>
        <end position="474"/>
    </location>
</feature>
<dbReference type="InterPro" id="IPR036582">
    <property type="entry name" value="Mao_N_sf"/>
</dbReference>
<dbReference type="Gene3D" id="3.30.457.10">
    <property type="entry name" value="Copper amine oxidase-like, N-terminal domain"/>
    <property type="match status" value="1"/>
</dbReference>
<proteinExistence type="predicted"/>
<dbReference type="AlphaFoldDB" id="A0A6N7XE65"/>
<dbReference type="Pfam" id="PF11954">
    <property type="entry name" value="DUF3471"/>
    <property type="match status" value="1"/>
</dbReference>
<dbReference type="PANTHER" id="PTHR46825">
    <property type="entry name" value="D-ALANYL-D-ALANINE-CARBOXYPEPTIDASE/ENDOPEPTIDASE AMPH"/>
    <property type="match status" value="1"/>
</dbReference>
<feature type="domain" description="Copper amine oxidase-like N-terminal" evidence="4">
    <location>
        <begin position="38"/>
        <end position="141"/>
    </location>
</feature>
<evidence type="ECO:0000256" key="2">
    <source>
        <dbReference type="ARBA" id="ARBA00023136"/>
    </source>
</evidence>
<dbReference type="InterPro" id="IPR050491">
    <property type="entry name" value="AmpC-like"/>
</dbReference>
<dbReference type="GO" id="GO:0016020">
    <property type="term" value="C:membrane"/>
    <property type="evidence" value="ECO:0007669"/>
    <property type="project" value="UniProtKB-SubCell"/>
</dbReference>
<keyword evidence="7" id="KW-1185">Reference proteome</keyword>
<sequence>MEGFNMWKRLLSFILTITLIFGMTVTTFAASGDINIFVNGKEISNDAYVNEEGKVMVPLRQRAEELGYIVTWDNVEKRVTISNEYNTIHLKIGESSVIKNDKNINMDTKSIIKDGKTFVPIELFSNTLNLILGLDDKHQVLNINQFTNNQEEFFKVSNDTEMTAKLNEYMKALEKNENFHGSILIAKEGSILLNEGYGFANFDQNTLNKTQTKFAIGSVTKQFTAMAIMQLSEKGLIDVNDSLSKYLPDFPNGDLITIHNLLTHSSGLVNFTELMEFYTLSSNNQTPMDILNLVKDKPLIFKPGEKFSYNNTNYLILGMLVEQLSNMSYEDYLQENIFNPINMNNTGISYGKNNGLHDATAYSGYLEVVPIDDEVLLRGAYGAGNMYSTTEDLYRWSEALKTEKLVNKDTMNQIFKEHIDMEGVGSYGYGWMIIDSEVGKIILHGGNTLGFTSSISRVVDLDLTIIVLSNVGYYDTTTLVNTLTSIALGGVHELPEALTEIEIKDADLYDKYIGEYELAPEVICTITREGNRIFAQLTGQEKFEIFPCTEDDFFYKIVDAKITFVKDDGGNVTNLVLHQMGQEISAIKIK</sequence>
<dbReference type="SUPFAM" id="SSF55383">
    <property type="entry name" value="Copper amine oxidase, domain N"/>
    <property type="match status" value="1"/>
</dbReference>
<reference evidence="6 7" key="1">
    <citation type="submission" date="2019-09" db="EMBL/GenBank/DDBJ databases">
        <title>In-depth cultivation of the pig gut microbiome towards novel bacterial diversity and tailored functional studies.</title>
        <authorList>
            <person name="Wylensek D."/>
            <person name="Hitch T.C.A."/>
            <person name="Clavel T."/>
        </authorList>
    </citation>
    <scope>NUCLEOTIDE SEQUENCE [LARGE SCALE GENOMIC DNA]</scope>
    <source>
        <strain evidence="6 7">WCA3-693-APC-4?</strain>
    </source>
</reference>
<dbReference type="SUPFAM" id="SSF56601">
    <property type="entry name" value="beta-lactamase/transpeptidase-like"/>
    <property type="match status" value="1"/>
</dbReference>
<evidence type="ECO:0000313" key="6">
    <source>
        <dbReference type="EMBL" id="MSU00351.1"/>
    </source>
</evidence>
<name>A0A6N7XE65_9FIRM</name>
<dbReference type="Pfam" id="PF07833">
    <property type="entry name" value="Cu_amine_oxidN1"/>
    <property type="match status" value="1"/>
</dbReference>
<dbReference type="PANTHER" id="PTHR46825:SF11">
    <property type="entry name" value="PENICILLIN-BINDING PROTEIN 4"/>
    <property type="match status" value="1"/>
</dbReference>
<dbReference type="GO" id="GO:0016787">
    <property type="term" value="F:hydrolase activity"/>
    <property type="evidence" value="ECO:0007669"/>
    <property type="project" value="UniProtKB-KW"/>
</dbReference>
<comment type="caution">
    <text evidence="6">The sequence shown here is derived from an EMBL/GenBank/DDBJ whole genome shotgun (WGS) entry which is preliminary data.</text>
</comment>
<dbReference type="InterPro" id="IPR001466">
    <property type="entry name" value="Beta-lactam-related"/>
</dbReference>
<dbReference type="InterPro" id="IPR021860">
    <property type="entry name" value="Peptidase_S12_Pab87-rel_C"/>
</dbReference>
<feature type="domain" description="Peptidase S12 Pab87-related C-terminal" evidence="5">
    <location>
        <begin position="504"/>
        <end position="578"/>
    </location>
</feature>
<keyword evidence="6" id="KW-0378">Hydrolase</keyword>
<evidence type="ECO:0000256" key="1">
    <source>
        <dbReference type="ARBA" id="ARBA00004370"/>
    </source>
</evidence>
<gene>
    <name evidence="6" type="ORF">FYJ83_02585</name>
</gene>